<organism evidence="9 10">
    <name type="scientific">Cellulomonas denverensis</name>
    <dbReference type="NCBI Taxonomy" id="264297"/>
    <lineage>
        <taxon>Bacteria</taxon>
        <taxon>Bacillati</taxon>
        <taxon>Actinomycetota</taxon>
        <taxon>Actinomycetes</taxon>
        <taxon>Micrococcales</taxon>
        <taxon>Cellulomonadaceae</taxon>
        <taxon>Cellulomonas</taxon>
    </lineage>
</organism>
<dbReference type="AlphaFoldDB" id="A0A7X6KXU2"/>
<feature type="region of interest" description="Disordered" evidence="5">
    <location>
        <begin position="31"/>
        <end position="85"/>
    </location>
</feature>
<evidence type="ECO:0000313" key="9">
    <source>
        <dbReference type="EMBL" id="NKY24004.1"/>
    </source>
</evidence>
<feature type="transmembrane region" description="Helical" evidence="6">
    <location>
        <begin position="394"/>
        <end position="414"/>
    </location>
</feature>
<keyword evidence="3 7" id="KW-0732">Signal</keyword>
<accession>A0A7X6KXU2</accession>
<sequence>MRGWVSAGRGARVAAVTGVLLLGSGVATTVAAEGSPATEPVVQPTSEPAPEPEESLAPDAGTVPAEEAEPATPAVTATDDPSQPAVTEETAVTWLTAVRGRTQMVPWAETFAQLYPDAGEVTLVGVSGPTFGTASVDLSAGTIEYVAPDETPGTDDPLTVTVLAGGTEYQVLFLVTVHHETIGVPIQRYTPAEVPVTFGYVAPERSPDGAAQTEPVPAAGADAAETRAAVPLASAALDRITAIGPVDPAHGSAALDAATGQVTFTPAAGHIGAVQFPYTVTGVGGEATGTVQVDVLPRLADAAVRVATPVDTAVVVHPAAAAGGNGVAVGSTWTDPGHGTLSAPPAPHDLTYTPATGFTGQDTFVVTVTDPAGQNVRVTVTVDVGVLPATGVQVGAGLAVAGAAVLAGAGLVLLRHRALQR</sequence>
<dbReference type="NCBIfam" id="TIGR01167">
    <property type="entry name" value="LPXTG_anchor"/>
    <property type="match status" value="1"/>
</dbReference>
<keyword evidence="6" id="KW-0472">Membrane</keyword>
<keyword evidence="6" id="KW-1133">Transmembrane helix</keyword>
<gene>
    <name evidence="9" type="ORF">HGA03_15140</name>
</gene>
<dbReference type="Pfam" id="PF00746">
    <property type="entry name" value="Gram_pos_anchor"/>
    <property type="match status" value="1"/>
</dbReference>
<feature type="signal peptide" evidence="7">
    <location>
        <begin position="1"/>
        <end position="31"/>
    </location>
</feature>
<feature type="domain" description="Gram-positive cocci surface proteins LPxTG" evidence="8">
    <location>
        <begin position="384"/>
        <end position="417"/>
    </location>
</feature>
<feature type="compositionally biased region" description="Low complexity" evidence="5">
    <location>
        <begin position="57"/>
        <end position="81"/>
    </location>
</feature>
<evidence type="ECO:0000256" key="6">
    <source>
        <dbReference type="SAM" id="Phobius"/>
    </source>
</evidence>
<comment type="caution">
    <text evidence="9">The sequence shown here is derived from an EMBL/GenBank/DDBJ whole genome shotgun (WGS) entry which is preliminary data.</text>
</comment>
<evidence type="ECO:0000256" key="5">
    <source>
        <dbReference type="SAM" id="MobiDB-lite"/>
    </source>
</evidence>
<evidence type="ECO:0000256" key="7">
    <source>
        <dbReference type="SAM" id="SignalP"/>
    </source>
</evidence>
<dbReference type="InterPro" id="IPR019931">
    <property type="entry name" value="LPXTG_anchor"/>
</dbReference>
<evidence type="ECO:0000256" key="1">
    <source>
        <dbReference type="ARBA" id="ARBA00022512"/>
    </source>
</evidence>
<evidence type="ECO:0000259" key="8">
    <source>
        <dbReference type="Pfam" id="PF00746"/>
    </source>
</evidence>
<dbReference type="Proteomes" id="UP000581206">
    <property type="component" value="Unassembled WGS sequence"/>
</dbReference>
<keyword evidence="6" id="KW-0812">Transmembrane</keyword>
<keyword evidence="4" id="KW-0572">Peptidoglycan-anchor</keyword>
<dbReference type="EMBL" id="JAAXOX010000011">
    <property type="protein sequence ID" value="NKY24004.1"/>
    <property type="molecule type" value="Genomic_DNA"/>
</dbReference>
<feature type="chain" id="PRO_5038970252" evidence="7">
    <location>
        <begin position="32"/>
        <end position="421"/>
    </location>
</feature>
<keyword evidence="10" id="KW-1185">Reference proteome</keyword>
<reference evidence="9 10" key="1">
    <citation type="submission" date="2020-04" db="EMBL/GenBank/DDBJ databases">
        <title>MicrobeNet Type strains.</title>
        <authorList>
            <person name="Nicholson A.C."/>
        </authorList>
    </citation>
    <scope>NUCLEOTIDE SEQUENCE [LARGE SCALE GENOMIC DNA]</scope>
    <source>
        <strain evidence="9 10">ATCC BAA-788</strain>
    </source>
</reference>
<keyword evidence="2" id="KW-0964">Secreted</keyword>
<name>A0A7X6KXU2_9CELL</name>
<protein>
    <submittedName>
        <fullName evidence="9">LPXTG cell wall anchor domain-containing protein</fullName>
    </submittedName>
</protein>
<proteinExistence type="predicted"/>
<dbReference type="Gene3D" id="2.60.40.3440">
    <property type="match status" value="2"/>
</dbReference>
<dbReference type="Pfam" id="PF17963">
    <property type="entry name" value="Big_9"/>
    <property type="match status" value="2"/>
</dbReference>
<evidence type="ECO:0000313" key="10">
    <source>
        <dbReference type="Proteomes" id="UP000581206"/>
    </source>
</evidence>
<evidence type="ECO:0000256" key="2">
    <source>
        <dbReference type="ARBA" id="ARBA00022525"/>
    </source>
</evidence>
<evidence type="ECO:0000256" key="4">
    <source>
        <dbReference type="ARBA" id="ARBA00023088"/>
    </source>
</evidence>
<evidence type="ECO:0000256" key="3">
    <source>
        <dbReference type="ARBA" id="ARBA00022729"/>
    </source>
</evidence>
<keyword evidence="1" id="KW-0134">Cell wall</keyword>